<keyword evidence="3 7" id="KW-0694">RNA-binding</keyword>
<dbReference type="PROSITE" id="PS50961">
    <property type="entry name" value="HTH_LA"/>
    <property type="match status" value="1"/>
</dbReference>
<evidence type="ECO:0000256" key="8">
    <source>
        <dbReference type="SAM" id="Coils"/>
    </source>
</evidence>
<dbReference type="InterPro" id="IPR006630">
    <property type="entry name" value="La_HTH"/>
</dbReference>
<evidence type="ECO:0000256" key="3">
    <source>
        <dbReference type="ARBA" id="ARBA00022884"/>
    </source>
</evidence>
<comment type="similarity">
    <text evidence="2">Belongs to the LARP7 family.</text>
</comment>
<evidence type="ECO:0000256" key="6">
    <source>
        <dbReference type="ARBA" id="ARBA00023242"/>
    </source>
</evidence>
<dbReference type="PANTHER" id="PTHR22792:SF62">
    <property type="entry name" value="LA-RELATED PROTEIN 7"/>
    <property type="match status" value="1"/>
</dbReference>
<dbReference type="Proteomes" id="UP001162164">
    <property type="component" value="Unassembled WGS sequence"/>
</dbReference>
<feature type="compositionally biased region" description="Basic and acidic residues" evidence="9">
    <location>
        <begin position="201"/>
        <end position="223"/>
    </location>
</feature>
<evidence type="ECO:0000256" key="1">
    <source>
        <dbReference type="ARBA" id="ARBA00004123"/>
    </source>
</evidence>
<dbReference type="PROSITE" id="PS50102">
    <property type="entry name" value="RRM"/>
    <property type="match status" value="1"/>
</dbReference>
<feature type="region of interest" description="Disordered" evidence="9">
    <location>
        <begin position="198"/>
        <end position="244"/>
    </location>
</feature>
<gene>
    <name evidence="13" type="ORF">NQ317_019361</name>
</gene>
<dbReference type="Pfam" id="PF05383">
    <property type="entry name" value="La"/>
    <property type="match status" value="1"/>
</dbReference>
<evidence type="ECO:0000313" key="13">
    <source>
        <dbReference type="EMBL" id="KAJ8974616.1"/>
    </source>
</evidence>
<evidence type="ECO:0000256" key="7">
    <source>
        <dbReference type="PROSITE-ProRule" id="PRU00332"/>
    </source>
</evidence>
<dbReference type="InterPro" id="IPR000504">
    <property type="entry name" value="RRM_dom"/>
</dbReference>
<evidence type="ECO:0000259" key="10">
    <source>
        <dbReference type="PROSITE" id="PS50102"/>
    </source>
</evidence>
<accession>A0ABQ9J8X1</accession>
<evidence type="ECO:0000313" key="14">
    <source>
        <dbReference type="Proteomes" id="UP001162164"/>
    </source>
</evidence>
<comment type="caution">
    <text evidence="13">The sequence shown here is derived from an EMBL/GenBank/DDBJ whole genome shotgun (WGS) entry which is preliminary data.</text>
</comment>
<sequence>MGEGECETTDISKKGRHRKKQLYNSILRQMEFYFSDSNLSKDRFLSKLLNEDQYVDIKVFFNFNKIRKLSCTLEDICKAISKSELIELSDDKQKIRRKTPFRVKENEEECTIYVENINGDANHDWLKQVFSDFGNVVYVSIPKYKQNKGNKGFAFIEFETEKEAQNALAYFENIGCKMPANTSPEKLRSILTFESDNLTTHSDENDKNNETRKLSIEEPERDKRVKTKSNVENDSPGDAGKKKITEVDLGELESNKVIRTANIEMEDSENEKKNVKQEKKTTFDTDIDDTENKKKKKHKKDKRRSYLKELGLQVLSKKEWKKMRNQYLDLQKKKMKEFKHYLQKHNKKFDKVKKTAKEQNTVEEAVPKLEFTPGVIVKIKLPEPCVDMKKLKNDISTISPDVKYVDIPLTAGGEEVYVRFSNCECAKDFCSQEFIGERTILKNEEEKDYWDKIQMSRVVKFTKSAKKQRGRDKLLKKAEKERAKHLRFEENE</sequence>
<dbReference type="PROSITE" id="PS51939">
    <property type="entry name" value="XRRM"/>
    <property type="match status" value="1"/>
</dbReference>
<dbReference type="InterPro" id="IPR002344">
    <property type="entry name" value="Lupus_La"/>
</dbReference>
<feature type="domain" description="RRM" evidence="10">
    <location>
        <begin position="110"/>
        <end position="221"/>
    </location>
</feature>
<dbReference type="CDD" id="cd07323">
    <property type="entry name" value="LAM"/>
    <property type="match status" value="1"/>
</dbReference>
<comment type="subcellular location">
    <subcellularLocation>
        <location evidence="1">Nucleus</location>
    </subcellularLocation>
</comment>
<evidence type="ECO:0000256" key="9">
    <source>
        <dbReference type="SAM" id="MobiDB-lite"/>
    </source>
</evidence>
<evidence type="ECO:0000256" key="5">
    <source>
        <dbReference type="ARBA" id="ARBA00023163"/>
    </source>
</evidence>
<dbReference type="PANTHER" id="PTHR22792">
    <property type="entry name" value="LUPUS LA PROTEIN-RELATED"/>
    <property type="match status" value="1"/>
</dbReference>
<dbReference type="SMART" id="SM00360">
    <property type="entry name" value="RRM"/>
    <property type="match status" value="1"/>
</dbReference>
<dbReference type="InterPro" id="IPR045180">
    <property type="entry name" value="La_dom_prot"/>
</dbReference>
<keyword evidence="14" id="KW-1185">Reference proteome</keyword>
<keyword evidence="4" id="KW-0805">Transcription regulation</keyword>
<dbReference type="SUPFAM" id="SSF46785">
    <property type="entry name" value="Winged helix' DNA-binding domain"/>
    <property type="match status" value="1"/>
</dbReference>
<dbReference type="SUPFAM" id="SSF54928">
    <property type="entry name" value="RNA-binding domain, RBD"/>
    <property type="match status" value="1"/>
</dbReference>
<evidence type="ECO:0000256" key="4">
    <source>
        <dbReference type="ARBA" id="ARBA00023015"/>
    </source>
</evidence>
<evidence type="ECO:0000256" key="2">
    <source>
        <dbReference type="ARBA" id="ARBA00008680"/>
    </source>
</evidence>
<organism evidence="13 14">
    <name type="scientific">Molorchus minor</name>
    <dbReference type="NCBI Taxonomy" id="1323400"/>
    <lineage>
        <taxon>Eukaryota</taxon>
        <taxon>Metazoa</taxon>
        <taxon>Ecdysozoa</taxon>
        <taxon>Arthropoda</taxon>
        <taxon>Hexapoda</taxon>
        <taxon>Insecta</taxon>
        <taxon>Pterygota</taxon>
        <taxon>Neoptera</taxon>
        <taxon>Endopterygota</taxon>
        <taxon>Coleoptera</taxon>
        <taxon>Polyphaga</taxon>
        <taxon>Cucujiformia</taxon>
        <taxon>Chrysomeloidea</taxon>
        <taxon>Cerambycidae</taxon>
        <taxon>Lamiinae</taxon>
        <taxon>Monochamini</taxon>
        <taxon>Molorchus</taxon>
    </lineage>
</organism>
<dbReference type="Pfam" id="PF00076">
    <property type="entry name" value="RRM_1"/>
    <property type="match status" value="1"/>
</dbReference>
<proteinExistence type="inferred from homology"/>
<dbReference type="Gene3D" id="1.10.10.10">
    <property type="entry name" value="Winged helix-like DNA-binding domain superfamily/Winged helix DNA-binding domain"/>
    <property type="match status" value="1"/>
</dbReference>
<dbReference type="InterPro" id="IPR036390">
    <property type="entry name" value="WH_DNA-bd_sf"/>
</dbReference>
<dbReference type="Gene3D" id="3.30.70.330">
    <property type="match status" value="2"/>
</dbReference>
<dbReference type="PRINTS" id="PR00302">
    <property type="entry name" value="LUPUSLA"/>
</dbReference>
<dbReference type="SMART" id="SM00715">
    <property type="entry name" value="LA"/>
    <property type="match status" value="1"/>
</dbReference>
<dbReference type="InterPro" id="IPR035979">
    <property type="entry name" value="RBD_domain_sf"/>
</dbReference>
<evidence type="ECO:0000259" key="12">
    <source>
        <dbReference type="PROSITE" id="PS51939"/>
    </source>
</evidence>
<name>A0ABQ9J8X1_9CUCU</name>
<feature type="domain" description="XRRM" evidence="12">
    <location>
        <begin position="370"/>
        <end position="480"/>
    </location>
</feature>
<reference evidence="13" key="1">
    <citation type="journal article" date="2023" name="Insect Mol. Biol.">
        <title>Genome sequencing provides insights into the evolution of gene families encoding plant cell wall-degrading enzymes in longhorned beetles.</title>
        <authorList>
            <person name="Shin N.R."/>
            <person name="Okamura Y."/>
            <person name="Kirsch R."/>
            <person name="Pauchet Y."/>
        </authorList>
    </citation>
    <scope>NUCLEOTIDE SEQUENCE</scope>
    <source>
        <strain evidence="13">MMC_N1</strain>
    </source>
</reference>
<dbReference type="InterPro" id="IPR012677">
    <property type="entry name" value="Nucleotide-bd_a/b_plait_sf"/>
</dbReference>
<dbReference type="EMBL" id="JAPWTJ010000961">
    <property type="protein sequence ID" value="KAJ8974616.1"/>
    <property type="molecule type" value="Genomic_DNA"/>
</dbReference>
<keyword evidence="6" id="KW-0539">Nucleus</keyword>
<dbReference type="InterPro" id="IPR036388">
    <property type="entry name" value="WH-like_DNA-bd_sf"/>
</dbReference>
<evidence type="ECO:0000259" key="11">
    <source>
        <dbReference type="PROSITE" id="PS50961"/>
    </source>
</evidence>
<dbReference type="InterPro" id="IPR014886">
    <property type="entry name" value="La_xRRM"/>
</dbReference>
<keyword evidence="8" id="KW-0175">Coiled coil</keyword>
<feature type="coiled-coil region" evidence="8">
    <location>
        <begin position="258"/>
        <end position="285"/>
    </location>
</feature>
<feature type="domain" description="HTH La-type RNA-binding" evidence="11">
    <location>
        <begin position="16"/>
        <end position="105"/>
    </location>
</feature>
<dbReference type="Pfam" id="PF08777">
    <property type="entry name" value="RRM_3"/>
    <property type="match status" value="1"/>
</dbReference>
<protein>
    <submittedName>
        <fullName evidence="13">Uncharacterized protein</fullName>
    </submittedName>
</protein>
<keyword evidence="5" id="KW-0804">Transcription</keyword>